<keyword evidence="1" id="KW-0812">Transmembrane</keyword>
<dbReference type="WBParaSite" id="ALUE_0001618201-mRNA-1">
    <property type="protein sequence ID" value="ALUE_0001618201-mRNA-1"/>
    <property type="gene ID" value="ALUE_0001618201"/>
</dbReference>
<proteinExistence type="predicted"/>
<evidence type="ECO:0000256" key="1">
    <source>
        <dbReference type="SAM" id="Phobius"/>
    </source>
</evidence>
<feature type="signal peptide" evidence="2">
    <location>
        <begin position="1"/>
        <end position="26"/>
    </location>
</feature>
<evidence type="ECO:0000313" key="4">
    <source>
        <dbReference type="WBParaSite" id="ALUE_0001618201-mRNA-1"/>
    </source>
</evidence>
<feature type="transmembrane region" description="Helical" evidence="1">
    <location>
        <begin position="61"/>
        <end position="90"/>
    </location>
</feature>
<sequence length="149" mass="16378">MRLLVRFALAACAVIILLIWLGMSQAVNNERNDPETDETVRILLMSEQQNRQLQPISVPQITFNVAVVLIVSLLSVALLITGIIVVAVTLDPTMADNESDDDELEETKTTSLHGSKFLWHPGISSPSGRLLPQFDTLNRLQSLSDVTVA</sequence>
<keyword evidence="3" id="KW-1185">Reference proteome</keyword>
<evidence type="ECO:0000313" key="3">
    <source>
        <dbReference type="Proteomes" id="UP000036681"/>
    </source>
</evidence>
<name>A0A0M3IDR3_ASCLU</name>
<protein>
    <submittedName>
        <fullName evidence="4">Transmembrane protein</fullName>
    </submittedName>
</protein>
<keyword evidence="1" id="KW-0472">Membrane</keyword>
<keyword evidence="1" id="KW-1133">Transmembrane helix</keyword>
<dbReference type="AlphaFoldDB" id="A0A0M3IDR3"/>
<organism evidence="3 4">
    <name type="scientific">Ascaris lumbricoides</name>
    <name type="common">Giant roundworm</name>
    <dbReference type="NCBI Taxonomy" id="6252"/>
    <lineage>
        <taxon>Eukaryota</taxon>
        <taxon>Metazoa</taxon>
        <taxon>Ecdysozoa</taxon>
        <taxon>Nematoda</taxon>
        <taxon>Chromadorea</taxon>
        <taxon>Rhabditida</taxon>
        <taxon>Spirurina</taxon>
        <taxon>Ascaridomorpha</taxon>
        <taxon>Ascaridoidea</taxon>
        <taxon>Ascarididae</taxon>
        <taxon>Ascaris</taxon>
    </lineage>
</organism>
<accession>A0A0M3IDR3</accession>
<feature type="chain" id="PRO_5005656854" evidence="2">
    <location>
        <begin position="27"/>
        <end position="149"/>
    </location>
</feature>
<evidence type="ECO:0000256" key="2">
    <source>
        <dbReference type="SAM" id="SignalP"/>
    </source>
</evidence>
<keyword evidence="2" id="KW-0732">Signal</keyword>
<dbReference type="Proteomes" id="UP000036681">
    <property type="component" value="Unplaced"/>
</dbReference>
<reference evidence="4" key="1">
    <citation type="submission" date="2017-02" db="UniProtKB">
        <authorList>
            <consortium name="WormBaseParasite"/>
        </authorList>
    </citation>
    <scope>IDENTIFICATION</scope>
</reference>